<dbReference type="EMBL" id="CP132970">
    <property type="protein sequence ID" value="XBW03487.1"/>
    <property type="molecule type" value="Genomic_DNA"/>
</dbReference>
<evidence type="ECO:0000313" key="1">
    <source>
        <dbReference type="EMBL" id="XBW03487.1"/>
    </source>
</evidence>
<name>A0AAU7UW85_9NOCA</name>
<proteinExistence type="predicted"/>
<organism evidence="1">
    <name type="scientific">Rhodococcus sp. D-6</name>
    <dbReference type="NCBI Taxonomy" id="1387842"/>
    <lineage>
        <taxon>Bacteria</taxon>
        <taxon>Bacillati</taxon>
        <taxon>Actinomycetota</taxon>
        <taxon>Actinomycetes</taxon>
        <taxon>Mycobacteriales</taxon>
        <taxon>Nocardiaceae</taxon>
        <taxon>Rhodococcus</taxon>
    </lineage>
</organism>
<reference evidence="1" key="1">
    <citation type="submission" date="2023-08" db="EMBL/GenBank/DDBJ databases">
        <title>The novel hydrolase IpcH responsible for the initial isoprocarb degradation step in Rhodococcus sp. D-6.</title>
        <authorList>
            <person name="Zhu Q."/>
        </authorList>
    </citation>
    <scope>NUCLEOTIDE SEQUENCE</scope>
    <source>
        <strain evidence="1">D-6</strain>
    </source>
</reference>
<dbReference type="RefSeq" id="WP_350246600.1">
    <property type="nucleotide sequence ID" value="NZ_CP132970.1"/>
</dbReference>
<gene>
    <name evidence="1" type="ORF">RBB84_19705</name>
</gene>
<dbReference type="AlphaFoldDB" id="A0AAU7UW85"/>
<dbReference type="KEGG" id="rhox:RBB84_19705"/>
<accession>A0AAU7UW85</accession>
<sequence length="276" mass="30529">MTLHIYGRTDGTWLTLSDSWTTSRASGGKRVVKNPDTTKYLTFPTDHTSWKPGDFAAIAMTYGRAEFRKPNCDTNDTAISVLQSGLTVTPAPAITSLSELVDHMWMPVFERWYDCDQCAVERDKANDPANIDSSDAQFPNDLDEYVSNNCGHTELSVVAVAINSADGHQCCIREWGEEPRYIVQPDRNFQSSGDGAASCLIAPESNLIEHLDEVLSRLDRHFDRLAQEAEDYDRSSGISGNGPIGGTRYAWTLSPTKGFRELPARAIRPTSDSDTV</sequence>
<protein>
    <submittedName>
        <fullName evidence="1">Uncharacterized protein</fullName>
    </submittedName>
</protein>